<feature type="transmembrane region" description="Helical" evidence="6">
    <location>
        <begin position="325"/>
        <end position="347"/>
    </location>
</feature>
<dbReference type="Pfam" id="PF02687">
    <property type="entry name" value="FtsX"/>
    <property type="match status" value="1"/>
</dbReference>
<reference evidence="14 15" key="2">
    <citation type="submission" date="2018-08" db="EMBL/GenBank/DDBJ databases">
        <title>A genome reference for cultivated species of the human gut microbiota.</title>
        <authorList>
            <person name="Zou Y."/>
            <person name="Xue W."/>
            <person name="Luo G."/>
        </authorList>
    </citation>
    <scope>NUCLEOTIDE SEQUENCE [LARGE SCALE GENOMIC DNA]</scope>
    <source>
        <strain evidence="9 16">AF25-21</strain>
        <strain evidence="11 15">AF39-4</strain>
        <strain evidence="10 14">AM27-32LB</strain>
    </source>
</reference>
<sequence length="479" mass="54038">MNVLQRGVRSVLRKPIKSIILLFIVIVMSGLFLGAMASRSASIYTQDATRQAIGATFRIEGNEENRRKRLDQAMDVLGDREGSYGGVTHKWLENGADMVVTDNSFETVKEDDVKKIAQVEGIEEYNLITIATVVNPVNFSRIEDSDMDQSTDVGGVNLRGNRIMEMDMDVSAGKISLIEGRMIEKDDRDVCVISKELAELNHLKTGNLLKFNDYHDKEHSTIYSAEIIGIYETKQERKSIMYGDSYRPENTIFTDMSFPEKPSGNEGNPFYQYAIFKVQNAGKYDQVKKSVQKANIDWSRYDLIDNNGNIKNMTENFGQMDQMSMGLLLIVSVSGLVILVLVFLFWIKNRTQEIGIMMSLGKCKFEIWVQFLWEAVMISIIGMLLSFAISPIIAETSASYLAKETQTLRLEQQEQENTGTYIDGYIAPDLKIQDVEVHITKEMVLMDIGMISGILIIAVLVAGITIMKKRPKQILSEMS</sequence>
<keyword evidence="8" id="KW-0547">Nucleotide-binding</keyword>
<evidence type="ECO:0000313" key="8">
    <source>
        <dbReference type="EMBL" id="CUP83703.1"/>
    </source>
</evidence>
<dbReference type="AlphaFoldDB" id="A0A174RE11"/>
<dbReference type="EMBL" id="QROE01000003">
    <property type="protein sequence ID" value="RHK95807.1"/>
    <property type="molecule type" value="Genomic_DNA"/>
</dbReference>
<evidence type="ECO:0000313" key="14">
    <source>
        <dbReference type="Proteomes" id="UP000283928"/>
    </source>
</evidence>
<evidence type="ECO:0000256" key="6">
    <source>
        <dbReference type="SAM" id="Phobius"/>
    </source>
</evidence>
<dbReference type="EMBL" id="QSKO01000033">
    <property type="protein sequence ID" value="RHE70113.1"/>
    <property type="molecule type" value="Genomic_DNA"/>
</dbReference>
<dbReference type="RefSeq" id="WP_055056592.1">
    <property type="nucleotide sequence ID" value="NZ_CABHNB010000011.1"/>
</dbReference>
<keyword evidence="3 6" id="KW-0812">Transmembrane</keyword>
<dbReference type="EMBL" id="CABHNB010000011">
    <property type="protein sequence ID" value="VUW95667.1"/>
    <property type="molecule type" value="Genomic_DNA"/>
</dbReference>
<feature type="transmembrane region" description="Helical" evidence="6">
    <location>
        <begin position="448"/>
        <end position="467"/>
    </location>
</feature>
<evidence type="ECO:0000256" key="2">
    <source>
        <dbReference type="ARBA" id="ARBA00022475"/>
    </source>
</evidence>
<name>A0A174RE11_9FIRM</name>
<keyword evidence="4 6" id="KW-1133">Transmembrane helix</keyword>
<evidence type="ECO:0000256" key="3">
    <source>
        <dbReference type="ARBA" id="ARBA00022692"/>
    </source>
</evidence>
<comment type="subcellular location">
    <subcellularLocation>
        <location evidence="1">Cell membrane</location>
        <topology evidence="1">Multi-pass membrane protein</topology>
    </subcellularLocation>
</comment>
<protein>
    <submittedName>
        <fullName evidence="9">ABC transporter permease</fullName>
    </submittedName>
    <submittedName>
        <fullName evidence="8">Macrolide export ATP-binding/permease protein MacB</fullName>
        <ecNumber evidence="8">3.6.3.-</ecNumber>
    </submittedName>
</protein>
<proteinExistence type="predicted"/>
<organism evidence="8 13">
    <name type="scientific">Blautia obeum</name>
    <dbReference type="NCBI Taxonomy" id="40520"/>
    <lineage>
        <taxon>Bacteria</taxon>
        <taxon>Bacillati</taxon>
        <taxon>Bacillota</taxon>
        <taxon>Clostridia</taxon>
        <taxon>Lachnospirales</taxon>
        <taxon>Lachnospiraceae</taxon>
        <taxon>Blautia</taxon>
    </lineage>
</organism>
<dbReference type="GO" id="GO:0022857">
    <property type="term" value="F:transmembrane transporter activity"/>
    <property type="evidence" value="ECO:0007669"/>
    <property type="project" value="TreeGrafter"/>
</dbReference>
<dbReference type="GO" id="GO:0005886">
    <property type="term" value="C:plasma membrane"/>
    <property type="evidence" value="ECO:0007669"/>
    <property type="project" value="UniProtKB-SubCell"/>
</dbReference>
<evidence type="ECO:0000256" key="1">
    <source>
        <dbReference type="ARBA" id="ARBA00004651"/>
    </source>
</evidence>
<evidence type="ECO:0000313" key="11">
    <source>
        <dbReference type="EMBL" id="RHK95807.1"/>
    </source>
</evidence>
<evidence type="ECO:0000313" key="16">
    <source>
        <dbReference type="Proteomes" id="UP000285839"/>
    </source>
</evidence>
<evidence type="ECO:0000313" key="13">
    <source>
        <dbReference type="Proteomes" id="UP000095413"/>
    </source>
</evidence>
<evidence type="ECO:0000313" key="12">
    <source>
        <dbReference type="EMBL" id="VUW95667.1"/>
    </source>
</evidence>
<reference evidence="8 13" key="1">
    <citation type="submission" date="2015-09" db="EMBL/GenBank/DDBJ databases">
        <authorList>
            <consortium name="Pathogen Informatics"/>
        </authorList>
    </citation>
    <scope>NUCLEOTIDE SEQUENCE [LARGE SCALE GENOMIC DNA]</scope>
    <source>
        <strain evidence="8 13">2789STDY5834921</strain>
    </source>
</reference>
<dbReference type="PANTHER" id="PTHR30572:SF9">
    <property type="entry name" value="ABC TRANSPORTER PERMEASE PROTEIN"/>
    <property type="match status" value="1"/>
</dbReference>
<evidence type="ECO:0000256" key="4">
    <source>
        <dbReference type="ARBA" id="ARBA00022989"/>
    </source>
</evidence>
<feature type="transmembrane region" description="Helical" evidence="6">
    <location>
        <begin position="368"/>
        <end position="394"/>
    </location>
</feature>
<dbReference type="GO" id="GO:0016787">
    <property type="term" value="F:hydrolase activity"/>
    <property type="evidence" value="ECO:0007669"/>
    <property type="project" value="UniProtKB-KW"/>
</dbReference>
<dbReference type="Proteomes" id="UP000409147">
    <property type="component" value="Unassembled WGS sequence"/>
</dbReference>
<accession>A0A174RE11</accession>
<evidence type="ECO:0000313" key="10">
    <source>
        <dbReference type="EMBL" id="RHE70113.1"/>
    </source>
</evidence>
<evidence type="ECO:0000313" key="9">
    <source>
        <dbReference type="EMBL" id="RGR44850.1"/>
    </source>
</evidence>
<dbReference type="OrthoDB" id="9812886at2"/>
<dbReference type="EMBL" id="CZBA01000018">
    <property type="protein sequence ID" value="CUP83703.1"/>
    <property type="molecule type" value="Genomic_DNA"/>
</dbReference>
<evidence type="ECO:0000313" key="17">
    <source>
        <dbReference type="Proteomes" id="UP000409147"/>
    </source>
</evidence>
<feature type="transmembrane region" description="Helical" evidence="6">
    <location>
        <begin position="20"/>
        <end position="37"/>
    </location>
</feature>
<dbReference type="Proteomes" id="UP000095413">
    <property type="component" value="Unassembled WGS sequence"/>
</dbReference>
<dbReference type="PANTHER" id="PTHR30572">
    <property type="entry name" value="MEMBRANE COMPONENT OF TRANSPORTER-RELATED"/>
    <property type="match status" value="1"/>
</dbReference>
<dbReference type="InterPro" id="IPR003838">
    <property type="entry name" value="ABC3_permease_C"/>
</dbReference>
<dbReference type="Proteomes" id="UP000285839">
    <property type="component" value="Unassembled WGS sequence"/>
</dbReference>
<keyword evidence="2" id="KW-1003">Cell membrane</keyword>
<dbReference type="EMBL" id="QRUH01000024">
    <property type="protein sequence ID" value="RGR44850.1"/>
    <property type="molecule type" value="Genomic_DNA"/>
</dbReference>
<dbReference type="GO" id="GO:0005524">
    <property type="term" value="F:ATP binding"/>
    <property type="evidence" value="ECO:0007669"/>
    <property type="project" value="UniProtKB-KW"/>
</dbReference>
<reference evidence="12 17" key="3">
    <citation type="submission" date="2019-07" db="EMBL/GenBank/DDBJ databases">
        <authorList>
            <person name="Hibberd C M."/>
            <person name="Gehrig L. J."/>
            <person name="Chang H.-W."/>
            <person name="Venkatesh S."/>
        </authorList>
    </citation>
    <scope>NUCLEOTIDE SEQUENCE [LARGE SCALE GENOMIC DNA]</scope>
    <source>
        <strain evidence="12">Ruminococcus_obeum_SSTS_Bg7063</strain>
    </source>
</reference>
<keyword evidence="8" id="KW-0067">ATP-binding</keyword>
<gene>
    <name evidence="8" type="primary">macB_12</name>
    <name evidence="12" type="synonym">macB_2</name>
    <name evidence="11" type="ORF">DW040_08295</name>
    <name evidence="10" type="ORF">DW723_15575</name>
    <name evidence="9" type="ORF">DWY46_17925</name>
    <name evidence="8" type="ORF">ERS852533_02723</name>
    <name evidence="12" type="ORF">ROSSTS7063_00711</name>
</gene>
<keyword evidence="8" id="KW-0378">Hydrolase</keyword>
<keyword evidence="17" id="KW-1185">Reference proteome</keyword>
<evidence type="ECO:0000256" key="5">
    <source>
        <dbReference type="ARBA" id="ARBA00023136"/>
    </source>
</evidence>
<evidence type="ECO:0000313" key="15">
    <source>
        <dbReference type="Proteomes" id="UP000284267"/>
    </source>
</evidence>
<feature type="domain" description="ABC3 transporter permease C-terminal" evidence="7">
    <location>
        <begin position="327"/>
        <end position="397"/>
    </location>
</feature>
<evidence type="ECO:0000259" key="7">
    <source>
        <dbReference type="Pfam" id="PF02687"/>
    </source>
</evidence>
<dbReference type="EC" id="3.6.3.-" evidence="8"/>
<dbReference type="Proteomes" id="UP000284267">
    <property type="component" value="Unassembled WGS sequence"/>
</dbReference>
<dbReference type="InterPro" id="IPR050250">
    <property type="entry name" value="Macrolide_Exporter_MacB"/>
</dbReference>
<keyword evidence="5 6" id="KW-0472">Membrane</keyword>
<dbReference type="Proteomes" id="UP000283928">
    <property type="component" value="Unassembled WGS sequence"/>
</dbReference>